<feature type="compositionally biased region" description="Basic and acidic residues" evidence="1">
    <location>
        <begin position="265"/>
        <end position="279"/>
    </location>
</feature>
<evidence type="ECO:0000256" key="1">
    <source>
        <dbReference type="SAM" id="MobiDB-lite"/>
    </source>
</evidence>
<reference evidence="2 3" key="2">
    <citation type="journal article" date="2011" name="ISME J.">
        <title>RNA-seq reveals cooperative metabolic interactions between two termite-gut spirochete species in co-culture.</title>
        <authorList>
            <person name="Rosenthal A.Z."/>
            <person name="Matson E.G."/>
            <person name="Eldar A."/>
            <person name="Leadbetter J.R."/>
        </authorList>
    </citation>
    <scope>NUCLEOTIDE SEQUENCE [LARGE SCALE GENOMIC DNA]</scope>
    <source>
        <strain evidence="3">ATCC BAA-887 / DSM 12427 / ZAS-2</strain>
    </source>
</reference>
<organism evidence="2 3">
    <name type="scientific">Treponema primitia (strain ATCC BAA-887 / DSM 12427 / ZAS-2)</name>
    <dbReference type="NCBI Taxonomy" id="545694"/>
    <lineage>
        <taxon>Bacteria</taxon>
        <taxon>Pseudomonadati</taxon>
        <taxon>Spirochaetota</taxon>
        <taxon>Spirochaetia</taxon>
        <taxon>Spirochaetales</taxon>
        <taxon>Treponemataceae</taxon>
        <taxon>Treponema</taxon>
    </lineage>
</organism>
<evidence type="ECO:0000313" key="2">
    <source>
        <dbReference type="EMBL" id="AEF86756.1"/>
    </source>
</evidence>
<dbReference type="EMBL" id="CP001843">
    <property type="protein sequence ID" value="AEF86756.1"/>
    <property type="molecule type" value="Genomic_DNA"/>
</dbReference>
<dbReference type="Proteomes" id="UP000009223">
    <property type="component" value="Chromosome"/>
</dbReference>
<keyword evidence="3" id="KW-1185">Reference proteome</keyword>
<evidence type="ECO:0000313" key="3">
    <source>
        <dbReference type="Proteomes" id="UP000009223"/>
    </source>
</evidence>
<gene>
    <name evidence="2" type="ordered locus">TREPR_1639</name>
</gene>
<proteinExistence type="predicted"/>
<name>F5YNQ4_TREPZ</name>
<dbReference type="eggNOG" id="COG5464">
    <property type="taxonomic scope" value="Bacteria"/>
</dbReference>
<dbReference type="AlphaFoldDB" id="F5YNQ4"/>
<reference evidence="3" key="1">
    <citation type="submission" date="2009-12" db="EMBL/GenBank/DDBJ databases">
        <title>Complete sequence of Treponema primitia strain ZAS-2.</title>
        <authorList>
            <person name="Tetu S.G."/>
            <person name="Matson E."/>
            <person name="Ren Q."/>
            <person name="Seshadri R."/>
            <person name="Elbourne L."/>
            <person name="Hassan K.A."/>
            <person name="Durkin A."/>
            <person name="Radune D."/>
            <person name="Mohamoud Y."/>
            <person name="Shay R."/>
            <person name="Jin S."/>
            <person name="Zhang X."/>
            <person name="Lucey K."/>
            <person name="Ballor N.R."/>
            <person name="Ottesen E."/>
            <person name="Rosenthal R."/>
            <person name="Allen A."/>
            <person name="Leadbetter J.R."/>
            <person name="Paulsen I.T."/>
        </authorList>
    </citation>
    <scope>NUCLEOTIDE SEQUENCE [LARGE SCALE GENOMIC DNA]</scope>
    <source>
        <strain evidence="3">ATCC BAA-887 / DSM 12427 / ZAS-2</strain>
    </source>
</reference>
<accession>F5YNQ4</accession>
<dbReference type="KEGG" id="tpi:TREPR_1639"/>
<dbReference type="OrthoDB" id="357854at2"/>
<sequence length="285" mass="33051">MSVNAKYKDSVFTKLFNDEDRLRELYAALEGIEYDPSISITINTLEDVLYMDRINDLSFTAGDKLVFVIEHQSTLNWNMPLRILSYIARVYEKIISRRALYKTTLVKIPKPEFIVLYNGPEKAPEKWELRLSDAFIGLEPGEKVPLDLIVTVYNINYGQNTELLQRSENLSGYAQFVAKVRENEAVMPLEQAVTEAVQYCIKNRILERFFEEHGGEVLNMAFGEWDWDEAKAAWQEEVWEEAEAKYQPILAENQQALAENQQALAEKDRENQELRRKLQEAGIDT</sequence>
<protein>
    <submittedName>
        <fullName evidence="2">Uncharacterized protein</fullName>
    </submittedName>
</protein>
<feature type="region of interest" description="Disordered" evidence="1">
    <location>
        <begin position="264"/>
        <end position="285"/>
    </location>
</feature>
<dbReference type="STRING" id="545694.TREPR_1639"/>
<dbReference type="HOGENOM" id="CLU_068216_0_0_12"/>